<reference evidence="4 5" key="1">
    <citation type="submission" date="2019-11" db="EMBL/GenBank/DDBJ databases">
        <authorList>
            <person name="Li X.-J."/>
            <person name="Feng X.-M."/>
        </authorList>
    </citation>
    <scope>NUCLEOTIDE SEQUENCE [LARGE SCALE GENOMIC DNA]</scope>
    <source>
        <strain evidence="4 5">XMNu-373</strain>
    </source>
</reference>
<evidence type="ECO:0000256" key="3">
    <source>
        <dbReference type="SAM" id="MobiDB-lite"/>
    </source>
</evidence>
<accession>A0A7K3M3T6</accession>
<evidence type="ECO:0000313" key="4">
    <source>
        <dbReference type="EMBL" id="NDL57880.1"/>
    </source>
</evidence>
<protein>
    <recommendedName>
        <fullName evidence="6">Anti-sigma factor</fullName>
    </recommendedName>
</protein>
<proteinExistence type="predicted"/>
<keyword evidence="5" id="KW-1185">Reference proteome</keyword>
<evidence type="ECO:0008006" key="6">
    <source>
        <dbReference type="Google" id="ProtNLM"/>
    </source>
</evidence>
<keyword evidence="1" id="KW-0805">Transcription regulation</keyword>
<gene>
    <name evidence="4" type="ORF">F7O44_12415</name>
</gene>
<sequence length="265" mass="27289">MTRTDAHPPGHVLAELAEGILDDVDAAEVHAHTVDCALCQDTLGRLTEVRRLLQGAPAEIALPGHVSARIDAALAAEAAAGHGAESDATVTNVTSMNDRPIAWFRKSLPRVVAAAAAAAVVGFAGYAVLSGDEQPVPSAGENADEDRAEAEEDFADDDSAGLEAQDQPTVADAPDAMAEDGAVADGDVLVDAALAVWAERTEVRPDCGDGLAHDLEFELVGSTEVEGEVLVVLSDAGELFGWTLPDCDSGPTTGEPVVVVPEPEQ</sequence>
<evidence type="ECO:0000313" key="5">
    <source>
        <dbReference type="Proteomes" id="UP000460435"/>
    </source>
</evidence>
<dbReference type="Proteomes" id="UP000460435">
    <property type="component" value="Unassembled WGS sequence"/>
</dbReference>
<feature type="region of interest" description="Disordered" evidence="3">
    <location>
        <begin position="132"/>
        <end position="155"/>
    </location>
</feature>
<dbReference type="RefSeq" id="WP_162450598.1">
    <property type="nucleotide sequence ID" value="NZ_WLZY01000004.1"/>
</dbReference>
<evidence type="ECO:0000256" key="2">
    <source>
        <dbReference type="ARBA" id="ARBA00023163"/>
    </source>
</evidence>
<dbReference type="EMBL" id="WLZY01000004">
    <property type="protein sequence ID" value="NDL57880.1"/>
    <property type="molecule type" value="Genomic_DNA"/>
</dbReference>
<name>A0A7K3M3T6_9ACTN</name>
<organism evidence="4 5">
    <name type="scientific">Phytoactinopolyspora mesophila</name>
    <dbReference type="NCBI Taxonomy" id="2650750"/>
    <lineage>
        <taxon>Bacteria</taxon>
        <taxon>Bacillati</taxon>
        <taxon>Actinomycetota</taxon>
        <taxon>Actinomycetes</taxon>
        <taxon>Jiangellales</taxon>
        <taxon>Jiangellaceae</taxon>
        <taxon>Phytoactinopolyspora</taxon>
    </lineage>
</organism>
<dbReference type="AlphaFoldDB" id="A0A7K3M3T6"/>
<keyword evidence="2" id="KW-0804">Transcription</keyword>
<evidence type="ECO:0000256" key="1">
    <source>
        <dbReference type="ARBA" id="ARBA00023015"/>
    </source>
</evidence>
<feature type="compositionally biased region" description="Acidic residues" evidence="3">
    <location>
        <begin position="142"/>
        <end position="155"/>
    </location>
</feature>
<dbReference type="InterPro" id="IPR041916">
    <property type="entry name" value="Anti_sigma_zinc_sf"/>
</dbReference>
<dbReference type="Gene3D" id="1.10.10.1320">
    <property type="entry name" value="Anti-sigma factor, zinc-finger domain"/>
    <property type="match status" value="1"/>
</dbReference>
<comment type="caution">
    <text evidence="4">The sequence shown here is derived from an EMBL/GenBank/DDBJ whole genome shotgun (WGS) entry which is preliminary data.</text>
</comment>